<dbReference type="OrthoDB" id="74448at2759"/>
<organism evidence="4 5">
    <name type="scientific">Phytophthora boehmeriae</name>
    <dbReference type="NCBI Taxonomy" id="109152"/>
    <lineage>
        <taxon>Eukaryota</taxon>
        <taxon>Sar</taxon>
        <taxon>Stramenopiles</taxon>
        <taxon>Oomycota</taxon>
        <taxon>Peronosporomycetes</taxon>
        <taxon>Peronosporales</taxon>
        <taxon>Peronosporaceae</taxon>
        <taxon>Phytophthora</taxon>
    </lineage>
</organism>
<keyword evidence="2 3" id="KW-0040">ANK repeat</keyword>
<dbReference type="InterPro" id="IPR051637">
    <property type="entry name" value="Ank_repeat_dom-contain_49"/>
</dbReference>
<keyword evidence="1" id="KW-0677">Repeat</keyword>
<evidence type="ECO:0000313" key="5">
    <source>
        <dbReference type="Proteomes" id="UP000693981"/>
    </source>
</evidence>
<sequence>MAKDSGDVTLWRTAKNGNVKKLHQLISRLSDAQSALDQPHPTKGTTSLMVAASKKSGAEAVRALIELGAHLDVIDTGKHKGTALHHAAYHNRVAQLELLLSAGANMFILNGKGHTALDVARLRGRKEAVAALTARLELHSGWLYLRSKSMLGFWKRRWCVLLACNSKHTTKELCVFRSKDRAHPEAVIWQDSVADAMHCAAFSNERANGFKLDTRVIYQRLNGS</sequence>
<dbReference type="PROSITE" id="PS50297">
    <property type="entry name" value="ANK_REP_REGION"/>
    <property type="match status" value="1"/>
</dbReference>
<accession>A0A8T1X3T1</accession>
<proteinExistence type="predicted"/>
<evidence type="ECO:0000313" key="4">
    <source>
        <dbReference type="EMBL" id="KAG7398579.1"/>
    </source>
</evidence>
<dbReference type="Pfam" id="PF12796">
    <property type="entry name" value="Ank_2"/>
    <property type="match status" value="1"/>
</dbReference>
<protein>
    <submittedName>
        <fullName evidence="4">Uncharacterized protein</fullName>
    </submittedName>
</protein>
<name>A0A8T1X3T1_9STRA</name>
<keyword evidence="5" id="KW-1185">Reference proteome</keyword>
<dbReference type="EMBL" id="JAGDFL010000077">
    <property type="protein sequence ID" value="KAG7398579.1"/>
    <property type="molecule type" value="Genomic_DNA"/>
</dbReference>
<evidence type="ECO:0000256" key="3">
    <source>
        <dbReference type="PROSITE-ProRule" id="PRU00023"/>
    </source>
</evidence>
<feature type="repeat" description="ANK" evidence="3">
    <location>
        <begin position="79"/>
        <end position="111"/>
    </location>
</feature>
<dbReference type="AlphaFoldDB" id="A0A8T1X3T1"/>
<dbReference type="SMART" id="SM00248">
    <property type="entry name" value="ANK"/>
    <property type="match status" value="4"/>
</dbReference>
<feature type="repeat" description="ANK" evidence="3">
    <location>
        <begin position="43"/>
        <end position="76"/>
    </location>
</feature>
<dbReference type="Proteomes" id="UP000693981">
    <property type="component" value="Unassembled WGS sequence"/>
</dbReference>
<dbReference type="PANTHER" id="PTHR24180">
    <property type="entry name" value="CYCLIN-DEPENDENT KINASE INHIBITOR 2C-RELATED"/>
    <property type="match status" value="1"/>
</dbReference>
<evidence type="ECO:0000256" key="2">
    <source>
        <dbReference type="ARBA" id="ARBA00023043"/>
    </source>
</evidence>
<dbReference type="PANTHER" id="PTHR24180:SF45">
    <property type="entry name" value="POLY [ADP-RIBOSE] POLYMERASE TANKYRASE"/>
    <property type="match status" value="1"/>
</dbReference>
<dbReference type="PROSITE" id="PS50088">
    <property type="entry name" value="ANK_REPEAT"/>
    <property type="match status" value="2"/>
</dbReference>
<dbReference type="InterPro" id="IPR002110">
    <property type="entry name" value="Ankyrin_rpt"/>
</dbReference>
<evidence type="ECO:0000256" key="1">
    <source>
        <dbReference type="ARBA" id="ARBA00022737"/>
    </source>
</evidence>
<reference evidence="4" key="1">
    <citation type="submission" date="2021-02" db="EMBL/GenBank/DDBJ databases">
        <authorList>
            <person name="Palmer J.M."/>
        </authorList>
    </citation>
    <scope>NUCLEOTIDE SEQUENCE</scope>
    <source>
        <strain evidence="4">SCRP23</strain>
    </source>
</reference>
<gene>
    <name evidence="4" type="ORF">PHYBOEH_010853</name>
</gene>
<comment type="caution">
    <text evidence="4">The sequence shown here is derived from an EMBL/GenBank/DDBJ whole genome shotgun (WGS) entry which is preliminary data.</text>
</comment>